<dbReference type="OrthoDB" id="1435379at2"/>
<reference evidence="2" key="1">
    <citation type="submission" date="2016-10" db="EMBL/GenBank/DDBJ databases">
        <authorList>
            <person name="Varghese N."/>
            <person name="Submissions S."/>
        </authorList>
    </citation>
    <scope>NUCLEOTIDE SEQUENCE [LARGE SCALE GENOMIC DNA]</scope>
    <source>
        <strain evidence="2">CGMCC 1.12333</strain>
    </source>
</reference>
<dbReference type="AlphaFoldDB" id="A0A1I7HPU0"/>
<name>A0A1I7HPU0_9FLAO</name>
<gene>
    <name evidence="1" type="ORF">SAMN05216480_110108</name>
</gene>
<evidence type="ECO:0000313" key="2">
    <source>
        <dbReference type="Proteomes" id="UP000199138"/>
    </source>
</evidence>
<dbReference type="RefSeq" id="WP_093025614.1">
    <property type="nucleotide sequence ID" value="NZ_FPBK01000010.1"/>
</dbReference>
<accession>A0A1I7HPU0</accession>
<sequence>MKNSKEYVTLIIISTFLLLSTTSCGTIMKTILGVPNLNVYSQAEINQHIANLPKGNNIIDAQLNPDLSEAEIKNFALMSVSYRTYIYDKNDSLMCYNGETYCSMVQLENIKNSTIEDSYVICDQTNMDSSIQKLLGDLTTITSKISLDGSQDLDTNQYKILIFMNTDIAKGELTSDWNYIYNSLKDNKNITFIRIWTDLNEDWGLKYGAKARLKVRKVKGEKKEYSMTLPKLPYEKK</sequence>
<dbReference type="EMBL" id="FPBK01000010">
    <property type="protein sequence ID" value="SFU62671.1"/>
    <property type="molecule type" value="Genomic_DNA"/>
</dbReference>
<organism evidence="1 2">
    <name type="scientific">Pustulibacterium marinum</name>
    <dbReference type="NCBI Taxonomy" id="1224947"/>
    <lineage>
        <taxon>Bacteria</taxon>
        <taxon>Pseudomonadati</taxon>
        <taxon>Bacteroidota</taxon>
        <taxon>Flavobacteriia</taxon>
        <taxon>Flavobacteriales</taxon>
        <taxon>Flavobacteriaceae</taxon>
        <taxon>Pustulibacterium</taxon>
    </lineage>
</organism>
<evidence type="ECO:0008006" key="3">
    <source>
        <dbReference type="Google" id="ProtNLM"/>
    </source>
</evidence>
<proteinExistence type="predicted"/>
<keyword evidence="2" id="KW-1185">Reference proteome</keyword>
<protein>
    <recommendedName>
        <fullName evidence="3">Lipoprotein</fullName>
    </recommendedName>
</protein>
<dbReference type="PROSITE" id="PS51257">
    <property type="entry name" value="PROKAR_LIPOPROTEIN"/>
    <property type="match status" value="1"/>
</dbReference>
<evidence type="ECO:0000313" key="1">
    <source>
        <dbReference type="EMBL" id="SFU62671.1"/>
    </source>
</evidence>
<dbReference type="Proteomes" id="UP000199138">
    <property type="component" value="Unassembled WGS sequence"/>
</dbReference>